<dbReference type="GO" id="GO:0008299">
    <property type="term" value="P:isoprenoid biosynthetic process"/>
    <property type="evidence" value="ECO:0007669"/>
    <property type="project" value="InterPro"/>
</dbReference>
<dbReference type="AlphaFoldDB" id="A0A1F6BC26"/>
<evidence type="ECO:0000313" key="8">
    <source>
        <dbReference type="Proteomes" id="UP000176186"/>
    </source>
</evidence>
<proteinExistence type="inferred from homology"/>
<organism evidence="7 8">
    <name type="scientific">Candidatus Gottesmanbacteria bacterium RIFOXYB1_FULL_47_11</name>
    <dbReference type="NCBI Taxonomy" id="1798401"/>
    <lineage>
        <taxon>Bacteria</taxon>
        <taxon>Candidatus Gottesmaniibacteriota</taxon>
    </lineage>
</organism>
<gene>
    <name evidence="7" type="ORF">A2363_00575</name>
</gene>
<comment type="caution">
    <text evidence="7">The sequence shown here is derived from an EMBL/GenBank/DDBJ whole genome shotgun (WGS) entry which is preliminary data.</text>
</comment>
<dbReference type="GO" id="GO:0046872">
    <property type="term" value="F:metal ion binding"/>
    <property type="evidence" value="ECO:0007669"/>
    <property type="project" value="UniProtKB-KW"/>
</dbReference>
<sequence>MDKLLQYKKEVDAFLAGFLSPKHKDFARVNPWGPDALEKISGVVSGGKTIRGSLVLLTHDLLGGNVKNDALRVAAAYELIQTGLVVHDDIMDHDDMRRGHPAMHVQYKSEAMAMCVGDICFFLAQELLSDTGVAKISAVIFQEVGVAQMEDVAGSASARERILSLYKYKTARYSFSLPMMAGATLARADKKTIDLMEQLGESMGILFQMQNDTLNIPGDTREGKKTLVRYYPADGDLKKYHTQAVRLLNTMRSHIDISCLEELLTFVMTHKR</sequence>
<dbReference type="InterPro" id="IPR000092">
    <property type="entry name" value="Polyprenyl_synt"/>
</dbReference>
<dbReference type="STRING" id="1798401.A2363_00575"/>
<evidence type="ECO:0000313" key="7">
    <source>
        <dbReference type="EMBL" id="OGG34428.1"/>
    </source>
</evidence>
<name>A0A1F6BC26_9BACT</name>
<dbReference type="PANTHER" id="PTHR12001:SF85">
    <property type="entry name" value="SHORT CHAIN ISOPRENYL DIPHOSPHATE SYNTHASE"/>
    <property type="match status" value="1"/>
</dbReference>
<dbReference type="Proteomes" id="UP000176186">
    <property type="component" value="Unassembled WGS sequence"/>
</dbReference>
<evidence type="ECO:0008006" key="9">
    <source>
        <dbReference type="Google" id="ProtNLM"/>
    </source>
</evidence>
<comment type="cofactor">
    <cofactor evidence="1">
        <name>Mg(2+)</name>
        <dbReference type="ChEBI" id="CHEBI:18420"/>
    </cofactor>
</comment>
<dbReference type="EMBL" id="MFKE01000030">
    <property type="protein sequence ID" value="OGG34428.1"/>
    <property type="molecule type" value="Genomic_DNA"/>
</dbReference>
<evidence type="ECO:0000256" key="3">
    <source>
        <dbReference type="ARBA" id="ARBA00022679"/>
    </source>
</evidence>
<dbReference type="GO" id="GO:0004659">
    <property type="term" value="F:prenyltransferase activity"/>
    <property type="evidence" value="ECO:0007669"/>
    <property type="project" value="InterPro"/>
</dbReference>
<keyword evidence="5" id="KW-0460">Magnesium</keyword>
<dbReference type="PROSITE" id="PS00723">
    <property type="entry name" value="POLYPRENYL_SYNTHASE_1"/>
    <property type="match status" value="1"/>
</dbReference>
<dbReference type="Pfam" id="PF00348">
    <property type="entry name" value="polyprenyl_synt"/>
    <property type="match status" value="1"/>
</dbReference>
<evidence type="ECO:0000256" key="5">
    <source>
        <dbReference type="ARBA" id="ARBA00022842"/>
    </source>
</evidence>
<evidence type="ECO:0000256" key="4">
    <source>
        <dbReference type="ARBA" id="ARBA00022723"/>
    </source>
</evidence>
<evidence type="ECO:0000256" key="6">
    <source>
        <dbReference type="RuleBase" id="RU004466"/>
    </source>
</evidence>
<comment type="similarity">
    <text evidence="2 6">Belongs to the FPP/GGPP synthase family.</text>
</comment>
<keyword evidence="3 6" id="KW-0808">Transferase</keyword>
<reference evidence="7 8" key="1">
    <citation type="journal article" date="2016" name="Nat. Commun.">
        <title>Thousands of microbial genomes shed light on interconnected biogeochemical processes in an aquifer system.</title>
        <authorList>
            <person name="Anantharaman K."/>
            <person name="Brown C.T."/>
            <person name="Hug L.A."/>
            <person name="Sharon I."/>
            <person name="Castelle C.J."/>
            <person name="Probst A.J."/>
            <person name="Thomas B.C."/>
            <person name="Singh A."/>
            <person name="Wilkins M.J."/>
            <person name="Karaoz U."/>
            <person name="Brodie E.L."/>
            <person name="Williams K.H."/>
            <person name="Hubbard S.S."/>
            <person name="Banfield J.F."/>
        </authorList>
    </citation>
    <scope>NUCLEOTIDE SEQUENCE [LARGE SCALE GENOMIC DNA]</scope>
</reference>
<dbReference type="InterPro" id="IPR033749">
    <property type="entry name" value="Polyprenyl_synt_CS"/>
</dbReference>
<dbReference type="PANTHER" id="PTHR12001">
    <property type="entry name" value="GERANYLGERANYL PYROPHOSPHATE SYNTHASE"/>
    <property type="match status" value="1"/>
</dbReference>
<dbReference type="SUPFAM" id="SSF48576">
    <property type="entry name" value="Terpenoid synthases"/>
    <property type="match status" value="1"/>
</dbReference>
<dbReference type="SFLD" id="SFLDS00005">
    <property type="entry name" value="Isoprenoid_Synthase_Type_I"/>
    <property type="match status" value="1"/>
</dbReference>
<evidence type="ECO:0000256" key="2">
    <source>
        <dbReference type="ARBA" id="ARBA00006706"/>
    </source>
</evidence>
<protein>
    <recommendedName>
        <fullName evidence="9">Polyprenyl synthetase</fullName>
    </recommendedName>
</protein>
<dbReference type="Gene3D" id="1.10.600.10">
    <property type="entry name" value="Farnesyl Diphosphate Synthase"/>
    <property type="match status" value="1"/>
</dbReference>
<keyword evidence="4" id="KW-0479">Metal-binding</keyword>
<evidence type="ECO:0000256" key="1">
    <source>
        <dbReference type="ARBA" id="ARBA00001946"/>
    </source>
</evidence>
<accession>A0A1F6BC26</accession>
<dbReference type="InterPro" id="IPR008949">
    <property type="entry name" value="Isoprenoid_synthase_dom_sf"/>
</dbReference>